<dbReference type="EMBL" id="JAKKPZ010000033">
    <property type="protein sequence ID" value="KAI1708835.1"/>
    <property type="molecule type" value="Genomic_DNA"/>
</dbReference>
<dbReference type="InterPro" id="IPR006086">
    <property type="entry name" value="XPG-I_dom"/>
</dbReference>
<keyword evidence="12" id="KW-0228">DNA excision</keyword>
<dbReference type="GO" id="GO:0003677">
    <property type="term" value="F:DNA binding"/>
    <property type="evidence" value="ECO:0007669"/>
    <property type="project" value="UniProtKB-UniRule"/>
</dbReference>
<feature type="region of interest" description="Disordered" evidence="13">
    <location>
        <begin position="72"/>
        <end position="94"/>
    </location>
</feature>
<keyword evidence="12" id="KW-0267">Excision nuclease</keyword>
<dbReference type="InterPro" id="IPR006085">
    <property type="entry name" value="XPG_DNA_repair_N"/>
</dbReference>
<dbReference type="GO" id="GO:0006310">
    <property type="term" value="P:DNA recombination"/>
    <property type="evidence" value="ECO:0007669"/>
    <property type="project" value="TreeGrafter"/>
</dbReference>
<keyword evidence="10 12" id="KW-0234">DNA repair</keyword>
<evidence type="ECO:0000313" key="16">
    <source>
        <dbReference type="EMBL" id="KAI1708835.1"/>
    </source>
</evidence>
<dbReference type="GO" id="GO:0035312">
    <property type="term" value="F:5'-3' DNA exonuclease activity"/>
    <property type="evidence" value="ECO:0007669"/>
    <property type="project" value="UniProtKB-UniRule"/>
</dbReference>
<comment type="cofactor">
    <cofactor evidence="12">
        <name>Mg(2+)</name>
        <dbReference type="ChEBI" id="CHEBI:18420"/>
    </cofactor>
    <text evidence="12">Binds 2 magnesium ions per subunit. They probably participate in the reaction catalyzed by the enzyme. May bind an additional third magnesium ion after substrate binding.</text>
</comment>
<dbReference type="InterPro" id="IPR006084">
    <property type="entry name" value="XPG/Rad2"/>
</dbReference>
<dbReference type="PANTHER" id="PTHR11081:SF8">
    <property type="entry name" value="EXONUCLEASE 1"/>
    <property type="match status" value="1"/>
</dbReference>
<comment type="caution">
    <text evidence="16">The sequence shown here is derived from an EMBL/GenBank/DDBJ whole genome shotgun (WGS) entry which is preliminary data.</text>
</comment>
<evidence type="ECO:0000256" key="6">
    <source>
        <dbReference type="ARBA" id="ARBA00022801"/>
    </source>
</evidence>
<evidence type="ECO:0000256" key="11">
    <source>
        <dbReference type="ARBA" id="ARBA00023242"/>
    </source>
</evidence>
<evidence type="ECO:0000256" key="4">
    <source>
        <dbReference type="ARBA" id="ARBA00022759"/>
    </source>
</evidence>
<dbReference type="PRINTS" id="PR00853">
    <property type="entry name" value="XPGRADSUPER"/>
</dbReference>
<dbReference type="GO" id="GO:0005634">
    <property type="term" value="C:nucleus"/>
    <property type="evidence" value="ECO:0007669"/>
    <property type="project" value="UniProtKB-SubCell"/>
</dbReference>
<dbReference type="InterPro" id="IPR008918">
    <property type="entry name" value="HhH2"/>
</dbReference>
<evidence type="ECO:0000256" key="1">
    <source>
        <dbReference type="ARBA" id="ARBA00004123"/>
    </source>
</evidence>
<evidence type="ECO:0000256" key="3">
    <source>
        <dbReference type="ARBA" id="ARBA00022723"/>
    </source>
</evidence>
<proteinExistence type="inferred from homology"/>
<dbReference type="Gene3D" id="1.10.150.20">
    <property type="entry name" value="5' to 3' exonuclease, C-terminal subdomain"/>
    <property type="match status" value="1"/>
</dbReference>
<comment type="function">
    <text evidence="12">5'-&gt;3' double-stranded DNA exonuclease which may also possess a cryptic 3'-&gt;5' double-stranded DNA exonuclease activity. Functions in DNA mismatch repair.</text>
</comment>
<evidence type="ECO:0000259" key="15">
    <source>
        <dbReference type="SMART" id="SM00485"/>
    </source>
</evidence>
<evidence type="ECO:0000256" key="8">
    <source>
        <dbReference type="ARBA" id="ARBA00022842"/>
    </source>
</evidence>
<keyword evidence="8 12" id="KW-0460">Magnesium</keyword>
<keyword evidence="6 12" id="KW-0378">Hydrolase</keyword>
<keyword evidence="9 12" id="KW-0238">DNA-binding</keyword>
<keyword evidence="11 12" id="KW-0539">Nucleus</keyword>
<dbReference type="PANTHER" id="PTHR11081">
    <property type="entry name" value="FLAP ENDONUCLEASE FAMILY MEMBER"/>
    <property type="match status" value="1"/>
</dbReference>
<dbReference type="Pfam" id="PF00867">
    <property type="entry name" value="XPG_I"/>
    <property type="match status" value="1"/>
</dbReference>
<dbReference type="AlphaFoldDB" id="A0AAD4MZ04"/>
<dbReference type="SUPFAM" id="SSF47807">
    <property type="entry name" value="5' to 3' exonuclease, C-terminal subdomain"/>
    <property type="match status" value="1"/>
</dbReference>
<dbReference type="CDD" id="cd09857">
    <property type="entry name" value="PIN_EXO1"/>
    <property type="match status" value="1"/>
</dbReference>
<evidence type="ECO:0000256" key="10">
    <source>
        <dbReference type="ARBA" id="ARBA00023204"/>
    </source>
</evidence>
<dbReference type="SMART" id="SM00279">
    <property type="entry name" value="HhH2"/>
    <property type="match status" value="1"/>
</dbReference>
<dbReference type="InterPro" id="IPR036279">
    <property type="entry name" value="5-3_exonuclease_C_sf"/>
</dbReference>
<dbReference type="Proteomes" id="UP001201812">
    <property type="component" value="Unassembled WGS sequence"/>
</dbReference>
<feature type="compositionally biased region" description="Basic and acidic residues" evidence="13">
    <location>
        <begin position="74"/>
        <end position="94"/>
    </location>
</feature>
<evidence type="ECO:0000256" key="13">
    <source>
        <dbReference type="SAM" id="MobiDB-lite"/>
    </source>
</evidence>
<comment type="subcellular location">
    <subcellularLocation>
        <location evidence="1 12">Nucleus</location>
    </subcellularLocation>
</comment>
<comment type="similarity">
    <text evidence="12">Belongs to the XPG/RAD2 endonuclease family. EXO1 subfamily.</text>
</comment>
<dbReference type="SUPFAM" id="SSF88723">
    <property type="entry name" value="PIN domain-like"/>
    <property type="match status" value="1"/>
</dbReference>
<accession>A0AAD4MZ04</accession>
<keyword evidence="2 12" id="KW-0540">Nuclease</keyword>
<evidence type="ECO:0000313" key="17">
    <source>
        <dbReference type="Proteomes" id="UP001201812"/>
    </source>
</evidence>
<gene>
    <name evidence="16" type="ORF">DdX_11590</name>
</gene>
<dbReference type="Gene3D" id="3.40.50.1010">
    <property type="entry name" value="5'-nuclease"/>
    <property type="match status" value="1"/>
</dbReference>
<dbReference type="GO" id="GO:0017108">
    <property type="term" value="F:5'-flap endonuclease activity"/>
    <property type="evidence" value="ECO:0007669"/>
    <property type="project" value="TreeGrafter"/>
</dbReference>
<evidence type="ECO:0000256" key="5">
    <source>
        <dbReference type="ARBA" id="ARBA00022763"/>
    </source>
</evidence>
<keyword evidence="7 12" id="KW-0269">Exonuclease</keyword>
<dbReference type="EC" id="3.1.-.-" evidence="12"/>
<dbReference type="SMART" id="SM00485">
    <property type="entry name" value="XPGN"/>
    <property type="match status" value="1"/>
</dbReference>
<organism evidence="16 17">
    <name type="scientific">Ditylenchus destructor</name>
    <dbReference type="NCBI Taxonomy" id="166010"/>
    <lineage>
        <taxon>Eukaryota</taxon>
        <taxon>Metazoa</taxon>
        <taxon>Ecdysozoa</taxon>
        <taxon>Nematoda</taxon>
        <taxon>Chromadorea</taxon>
        <taxon>Rhabditida</taxon>
        <taxon>Tylenchina</taxon>
        <taxon>Tylenchomorpha</taxon>
        <taxon>Sphaerularioidea</taxon>
        <taxon>Anguinidae</taxon>
        <taxon>Anguininae</taxon>
        <taxon>Ditylenchus</taxon>
    </lineage>
</organism>
<evidence type="ECO:0000256" key="2">
    <source>
        <dbReference type="ARBA" id="ARBA00022722"/>
    </source>
</evidence>
<keyword evidence="4" id="KW-0255">Endonuclease</keyword>
<keyword evidence="17" id="KW-1185">Reference proteome</keyword>
<feature type="domain" description="XPG N-terminal" evidence="15">
    <location>
        <begin position="1"/>
        <end position="86"/>
    </location>
</feature>
<dbReference type="GO" id="GO:0046872">
    <property type="term" value="F:metal ion binding"/>
    <property type="evidence" value="ECO:0007669"/>
    <property type="project" value="UniProtKB-UniRule"/>
</dbReference>
<dbReference type="FunFam" id="3.40.50.1010:FF:000111">
    <property type="entry name" value="Exonuclease 1"/>
    <property type="match status" value="1"/>
</dbReference>
<evidence type="ECO:0000259" key="14">
    <source>
        <dbReference type="SMART" id="SM00484"/>
    </source>
</evidence>
<feature type="domain" description="XPG-I" evidence="14">
    <location>
        <begin position="133"/>
        <end position="204"/>
    </location>
</feature>
<dbReference type="InterPro" id="IPR029060">
    <property type="entry name" value="PIN-like_dom_sf"/>
</dbReference>
<evidence type="ECO:0000256" key="7">
    <source>
        <dbReference type="ARBA" id="ARBA00022839"/>
    </source>
</evidence>
<dbReference type="SMART" id="SM00484">
    <property type="entry name" value="XPGI"/>
    <property type="match status" value="1"/>
</dbReference>
<dbReference type="GO" id="GO:0006298">
    <property type="term" value="P:mismatch repair"/>
    <property type="evidence" value="ECO:0007669"/>
    <property type="project" value="TreeGrafter"/>
</dbReference>
<keyword evidence="5 12" id="KW-0227">DNA damage</keyword>
<keyword evidence="3 12" id="KW-0479">Metal-binding</keyword>
<name>A0AAD4MZ04_9BILA</name>
<dbReference type="InterPro" id="IPR044752">
    <property type="entry name" value="PIN-like_EXO1"/>
</dbReference>
<evidence type="ECO:0000256" key="12">
    <source>
        <dbReference type="RuleBase" id="RU910737"/>
    </source>
</evidence>
<protein>
    <recommendedName>
        <fullName evidence="12">Exonuclease 1</fullName>
        <ecNumber evidence="12">3.1.-.-</ecNumber>
    </recommendedName>
</protein>
<reference evidence="16" key="1">
    <citation type="submission" date="2022-01" db="EMBL/GenBank/DDBJ databases">
        <title>Genome Sequence Resource for Two Populations of Ditylenchus destructor, the Migratory Endoparasitic Phytonematode.</title>
        <authorList>
            <person name="Zhang H."/>
            <person name="Lin R."/>
            <person name="Xie B."/>
        </authorList>
    </citation>
    <scope>NUCLEOTIDE SEQUENCE</scope>
    <source>
        <strain evidence="16">BazhouSP</strain>
    </source>
</reference>
<evidence type="ECO:0000256" key="9">
    <source>
        <dbReference type="ARBA" id="ARBA00023125"/>
    </source>
</evidence>
<sequence length="566" mass="63785">MGIPGLLSSGYVKKACRQCLLHKGVLGCVEQIRNRKETNAYVQYVRKYVNAFLALGCHVILVFDGEDQLPAKKGVNDKRRSDREKNQQLGDKLQREGLTEDANRAFRQSVSITRDMVENTIQAFQNMKGQYRVDCLVAPYEADAQIAYLLKENYADVAVTEDSDLIVYGCETKSKLPDCLCAAIQKKFEFKIFRRICILAGCDYLQGGLKGIGLKNAELFFAKISTDDMETILFRLPLYLNKKNIKVDKEFVLNFIRAENTFLYQVVFDPRNRKQTRLNPCPSASSEDIQNAVSLIDDEEDEPFSYAGKISFSKSALRKALGNTHVSGASIMDKFVLTSNIPDWSIWSEKFSLCCSTEAHKEKGFDAFTTSSVKVKRLSPPKHSSLPSVDGNPEYCKENSIPTKRECSALKRSVSHTNVTPLLIPVDSEKRASISDDAVFSDDDCDFIAESPLRLNAIERKLLAGSSTSKMILNPFAKRSENVQIESTLVANVPYDKENEISKNMKLEEDDVHPLDESIIFLCEQQGLSTSTPLEAKDPTRDRKMPIRSSPYFLKGKRTSSFFKRF</sequence>